<dbReference type="Proteomes" id="UP000233766">
    <property type="component" value="Unassembled WGS sequence"/>
</dbReference>
<keyword evidence="3" id="KW-1185">Reference proteome</keyword>
<evidence type="ECO:0000256" key="1">
    <source>
        <dbReference type="SAM" id="MobiDB-lite"/>
    </source>
</evidence>
<protein>
    <submittedName>
        <fullName evidence="2">Uncharacterized protein</fullName>
    </submittedName>
</protein>
<gene>
    <name evidence="2" type="ORF">ATK86_4261</name>
</gene>
<dbReference type="AlphaFoldDB" id="A0A2N3VE32"/>
<name>A0A2N3VE32_9NOCA</name>
<accession>A0A2N3VE32</accession>
<feature type="region of interest" description="Disordered" evidence="1">
    <location>
        <begin position="36"/>
        <end position="62"/>
    </location>
</feature>
<dbReference type="EMBL" id="PJMW01000002">
    <property type="protein sequence ID" value="PKV79846.1"/>
    <property type="molecule type" value="Genomic_DNA"/>
</dbReference>
<proteinExistence type="predicted"/>
<organism evidence="2 3">
    <name type="scientific">Nocardia fluminea</name>
    <dbReference type="NCBI Taxonomy" id="134984"/>
    <lineage>
        <taxon>Bacteria</taxon>
        <taxon>Bacillati</taxon>
        <taxon>Actinomycetota</taxon>
        <taxon>Actinomycetes</taxon>
        <taxon>Mycobacteriales</taxon>
        <taxon>Nocardiaceae</taxon>
        <taxon>Nocardia</taxon>
    </lineage>
</organism>
<evidence type="ECO:0000313" key="3">
    <source>
        <dbReference type="Proteomes" id="UP000233766"/>
    </source>
</evidence>
<evidence type="ECO:0000313" key="2">
    <source>
        <dbReference type="EMBL" id="PKV79846.1"/>
    </source>
</evidence>
<reference evidence="2 3" key="1">
    <citation type="submission" date="2017-12" db="EMBL/GenBank/DDBJ databases">
        <title>Sequencing the genomes of 1000 Actinobacteria strains.</title>
        <authorList>
            <person name="Klenk H.-P."/>
        </authorList>
    </citation>
    <scope>NUCLEOTIDE SEQUENCE [LARGE SCALE GENOMIC DNA]</scope>
    <source>
        <strain evidence="2 3">DSM 44489</strain>
    </source>
</reference>
<sequence>MLSDREMSKPYAGRVAVVGAAVLIGLLGSAGTAAALPGSGSASGSAAGSADLASGSASGSASISPAAAAGAYLTWQSTQFIHNTLRMLLSVPLRNS</sequence>
<comment type="caution">
    <text evidence="2">The sequence shown here is derived from an EMBL/GenBank/DDBJ whole genome shotgun (WGS) entry which is preliminary data.</text>
</comment>